<proteinExistence type="predicted"/>
<protein>
    <submittedName>
        <fullName evidence="1">Uncharacterized protein</fullName>
    </submittedName>
</protein>
<organism evidence="1 2">
    <name type="scientific">Candidatus Daviesbacteria bacterium GW2011_GWF2_38_6</name>
    <dbReference type="NCBI Taxonomy" id="1618432"/>
    <lineage>
        <taxon>Bacteria</taxon>
        <taxon>Candidatus Daviesiibacteriota</taxon>
    </lineage>
</organism>
<evidence type="ECO:0000313" key="1">
    <source>
        <dbReference type="EMBL" id="KKQ76223.1"/>
    </source>
</evidence>
<dbReference type="InterPro" id="IPR024524">
    <property type="entry name" value="DUF3800"/>
</dbReference>
<evidence type="ECO:0000313" key="2">
    <source>
        <dbReference type="Proteomes" id="UP000034324"/>
    </source>
</evidence>
<dbReference type="AlphaFoldDB" id="A0A0G0K9A0"/>
<reference evidence="1 2" key="1">
    <citation type="journal article" date="2015" name="Nature">
        <title>rRNA introns, odd ribosomes, and small enigmatic genomes across a large radiation of phyla.</title>
        <authorList>
            <person name="Brown C.T."/>
            <person name="Hug L.A."/>
            <person name="Thomas B.C."/>
            <person name="Sharon I."/>
            <person name="Castelle C.J."/>
            <person name="Singh A."/>
            <person name="Wilkins M.J."/>
            <person name="Williams K.H."/>
            <person name="Banfield J.F."/>
        </authorList>
    </citation>
    <scope>NUCLEOTIDE SEQUENCE [LARGE SCALE GENOMIC DNA]</scope>
</reference>
<sequence>MGGLFLIYSTKSIGKYFIVTSYTIGDPRRIAKAFRKWQKNKFPRKLKYQSEVKFNDSHLTDDLREKTLKFLAKQDVRIFYTYLKITNIPQDYRGKQGLIKTGLLYTHIVGDTLELYLPITETEFRVFRDRRILKGVTMKDFNEHLTTQLLPQLPAKVVFQIQAMDSTSSPQIQVADWICGALARYHEGKTQGEKFYNILKNNIIQEKELFAEYWTKKWKK</sequence>
<dbReference type="EMBL" id="LBVC01000080">
    <property type="protein sequence ID" value="KKQ76223.1"/>
    <property type="molecule type" value="Genomic_DNA"/>
</dbReference>
<gene>
    <name evidence="1" type="ORF">US99_C0080G0006</name>
</gene>
<comment type="caution">
    <text evidence="1">The sequence shown here is derived from an EMBL/GenBank/DDBJ whole genome shotgun (WGS) entry which is preliminary data.</text>
</comment>
<accession>A0A0G0K9A0</accession>
<dbReference type="Pfam" id="PF12686">
    <property type="entry name" value="DUF3800"/>
    <property type="match status" value="1"/>
</dbReference>
<dbReference type="Proteomes" id="UP000034324">
    <property type="component" value="Unassembled WGS sequence"/>
</dbReference>
<name>A0A0G0K9A0_9BACT</name>